<dbReference type="InterPro" id="IPR003423">
    <property type="entry name" value="OMP_efflux"/>
</dbReference>
<evidence type="ECO:0000313" key="12">
    <source>
        <dbReference type="EMBL" id="KFX67354.1"/>
    </source>
</evidence>
<dbReference type="PANTHER" id="PTHR30203:SF32">
    <property type="entry name" value="CATION EFFLUX SYSTEM PROTEIN CUSC"/>
    <property type="match status" value="1"/>
</dbReference>
<comment type="subcellular location">
    <subcellularLocation>
        <location evidence="1 9">Cell outer membrane</location>
        <topology evidence="1 9">Lipid-anchor</topology>
    </subcellularLocation>
</comment>
<sequence>MKRAVWHLGCVMAAMAVAGCAPTLNIRAVPEELPVATHWPANALPAERQGIRPVESPWRDYVVDEQLRALIEKALANNRDLRLALLRVEEARAAHGIQRSEQFPMIGLTGVGARARVPDDLILTGEPAIHEVAGLAVGLTSWELDLWGRVRSLNEAALQNYLATDHAQRAVRASVITAVAQAYLSQRDYDERIALANQTIASREESYRIFRRRNEMGSTSDLELTQVETLLIQARTLGTQLQQARAAQAHALTQLVGASIEQLTIAEPALRDEAIFAALDAGLPSDLLTARPDIIAAERQLAAANANIRAARAAFFPRIALTGNFGTLSAELAGLFESGSRTWVFAPTISLPIFDGGRRRAALDLAEVRSDIAVASYEKTIQNAFREVADALSARQALAQLVEQLRQARDVQDRRARLAQLRYESGAAAYLEVLDAQRNQLEAQQQLVQVRRQLLASQVALYAALGGGAGFDRTVESTAGSPSNPSLTTRLPHQE</sequence>
<evidence type="ECO:0000256" key="2">
    <source>
        <dbReference type="ARBA" id="ARBA00007613"/>
    </source>
</evidence>
<dbReference type="SUPFAM" id="SSF56954">
    <property type="entry name" value="Outer membrane efflux proteins (OEP)"/>
    <property type="match status" value="1"/>
</dbReference>
<keyword evidence="7" id="KW-0998">Cell outer membrane</keyword>
<evidence type="ECO:0000256" key="5">
    <source>
        <dbReference type="ARBA" id="ARBA00023136"/>
    </source>
</evidence>
<accession>A0A0A1YFG1</accession>
<evidence type="ECO:0000256" key="10">
    <source>
        <dbReference type="SAM" id="Coils"/>
    </source>
</evidence>
<evidence type="ECO:0000256" key="1">
    <source>
        <dbReference type="ARBA" id="ARBA00004459"/>
    </source>
</evidence>
<dbReference type="PROSITE" id="PS51257">
    <property type="entry name" value="PROKAR_LIPOPROTEIN"/>
    <property type="match status" value="1"/>
</dbReference>
<evidence type="ECO:0000256" key="3">
    <source>
        <dbReference type="ARBA" id="ARBA00022452"/>
    </source>
</evidence>
<evidence type="ECO:0000256" key="4">
    <source>
        <dbReference type="ARBA" id="ARBA00022692"/>
    </source>
</evidence>
<dbReference type="GO" id="GO:0009279">
    <property type="term" value="C:cell outer membrane"/>
    <property type="evidence" value="ECO:0007669"/>
    <property type="project" value="UniProtKB-SubCell"/>
</dbReference>
<evidence type="ECO:0000256" key="7">
    <source>
        <dbReference type="ARBA" id="ARBA00023237"/>
    </source>
</evidence>
<evidence type="ECO:0000313" key="13">
    <source>
        <dbReference type="Proteomes" id="UP000030063"/>
    </source>
</evidence>
<keyword evidence="9" id="KW-0732">Signal</keyword>
<keyword evidence="4 9" id="KW-0812">Transmembrane</keyword>
<feature type="region of interest" description="Disordered" evidence="11">
    <location>
        <begin position="475"/>
        <end position="495"/>
    </location>
</feature>
<gene>
    <name evidence="12" type="ORF">TMS3_0124495</name>
</gene>
<keyword evidence="13" id="KW-1185">Reference proteome</keyword>
<dbReference type="GO" id="GO:0015562">
    <property type="term" value="F:efflux transmembrane transporter activity"/>
    <property type="evidence" value="ECO:0007669"/>
    <property type="project" value="InterPro"/>
</dbReference>
<protein>
    <submittedName>
        <fullName evidence="12">RND transporter</fullName>
    </submittedName>
</protein>
<evidence type="ECO:0000256" key="9">
    <source>
        <dbReference type="RuleBase" id="RU362097"/>
    </source>
</evidence>
<comment type="caution">
    <text evidence="12">The sequence shown here is derived from an EMBL/GenBank/DDBJ whole genome shotgun (WGS) entry which is preliminary data.</text>
</comment>
<dbReference type="Pfam" id="PF02321">
    <property type="entry name" value="OEP"/>
    <property type="match status" value="2"/>
</dbReference>
<name>A0A0A1YFG1_9PSED</name>
<evidence type="ECO:0000256" key="8">
    <source>
        <dbReference type="ARBA" id="ARBA00023288"/>
    </source>
</evidence>
<dbReference type="Gene3D" id="2.20.200.10">
    <property type="entry name" value="Outer membrane efflux proteins (OEP)"/>
    <property type="match status" value="1"/>
</dbReference>
<dbReference type="Gene3D" id="1.20.1600.10">
    <property type="entry name" value="Outer membrane efflux proteins (OEP)"/>
    <property type="match status" value="1"/>
</dbReference>
<keyword evidence="5 9" id="KW-0472">Membrane</keyword>
<feature type="chain" id="PRO_5001433742" evidence="9">
    <location>
        <begin position="19"/>
        <end position="495"/>
    </location>
</feature>
<dbReference type="AlphaFoldDB" id="A0A0A1YFG1"/>
<dbReference type="eggNOG" id="COG1538">
    <property type="taxonomic scope" value="Bacteria"/>
</dbReference>
<feature type="compositionally biased region" description="Polar residues" evidence="11">
    <location>
        <begin position="476"/>
        <end position="495"/>
    </location>
</feature>
<feature type="coiled-coil region" evidence="10">
    <location>
        <begin position="391"/>
        <end position="453"/>
    </location>
</feature>
<comment type="similarity">
    <text evidence="2 9">Belongs to the outer membrane factor (OMF) (TC 1.B.17) family.</text>
</comment>
<dbReference type="Proteomes" id="UP000030063">
    <property type="component" value="Unassembled WGS sequence"/>
</dbReference>
<evidence type="ECO:0000256" key="11">
    <source>
        <dbReference type="SAM" id="MobiDB-lite"/>
    </source>
</evidence>
<dbReference type="InterPro" id="IPR010131">
    <property type="entry name" value="MdtP/NodT-like"/>
</dbReference>
<dbReference type="PANTHER" id="PTHR30203">
    <property type="entry name" value="OUTER MEMBRANE CATION EFFLUX PROTEIN"/>
    <property type="match status" value="1"/>
</dbReference>
<dbReference type="STRING" id="1395571.TMS3_0124495"/>
<evidence type="ECO:0000256" key="6">
    <source>
        <dbReference type="ARBA" id="ARBA00023139"/>
    </source>
</evidence>
<dbReference type="NCBIfam" id="TIGR01845">
    <property type="entry name" value="outer_NodT"/>
    <property type="match status" value="1"/>
</dbReference>
<keyword evidence="8 9" id="KW-0449">Lipoprotein</keyword>
<keyword evidence="3 9" id="KW-1134">Transmembrane beta strand</keyword>
<keyword evidence="10" id="KW-0175">Coiled coil</keyword>
<proteinExistence type="inferred from homology"/>
<keyword evidence="6 9" id="KW-0564">Palmitate</keyword>
<dbReference type="EMBL" id="AWSQ01000012">
    <property type="protein sequence ID" value="KFX67354.1"/>
    <property type="molecule type" value="Genomic_DNA"/>
</dbReference>
<feature type="signal peptide" evidence="9">
    <location>
        <begin position="1"/>
        <end position="18"/>
    </location>
</feature>
<organism evidence="12 13">
    <name type="scientific">Pseudomonas taeanensis MS-3</name>
    <dbReference type="NCBI Taxonomy" id="1395571"/>
    <lineage>
        <taxon>Bacteria</taxon>
        <taxon>Pseudomonadati</taxon>
        <taxon>Pseudomonadota</taxon>
        <taxon>Gammaproteobacteria</taxon>
        <taxon>Pseudomonadales</taxon>
        <taxon>Pseudomonadaceae</taxon>
        <taxon>Pseudomonas</taxon>
    </lineage>
</organism>
<reference evidence="12 13" key="1">
    <citation type="journal article" date="2014" name="Genome Announc.">
        <title>Draft Genome Sequence of Petroleum Oil-Degrading Marine Bacterium Pseudomonas taeanensis Strain MS-3, Isolated from a Crude Oil-Contaminated Seashore.</title>
        <authorList>
            <person name="Lee S.Y."/>
            <person name="Kim S.H."/>
            <person name="Lee D.G."/>
            <person name="Shin S."/>
            <person name="Yun S.H."/>
            <person name="Choi C.W."/>
            <person name="Chung Y.H."/>
            <person name="Choi J.S."/>
            <person name="Kahng H.Y."/>
            <person name="Kim S.I."/>
        </authorList>
    </citation>
    <scope>NUCLEOTIDE SEQUENCE [LARGE SCALE GENOMIC DNA]</scope>
    <source>
        <strain evidence="12 13">MS-3</strain>
    </source>
</reference>